<dbReference type="Proteomes" id="UP000177126">
    <property type="component" value="Unassembled WGS sequence"/>
</dbReference>
<evidence type="ECO:0008006" key="3">
    <source>
        <dbReference type="Google" id="ProtNLM"/>
    </source>
</evidence>
<dbReference type="EMBL" id="MHNF01000012">
    <property type="protein sequence ID" value="OGZ41467.1"/>
    <property type="molecule type" value="Genomic_DNA"/>
</dbReference>
<reference evidence="1 2" key="1">
    <citation type="journal article" date="2016" name="Nat. Commun.">
        <title>Thousands of microbial genomes shed light on interconnected biogeochemical processes in an aquifer system.</title>
        <authorList>
            <person name="Anantharaman K."/>
            <person name="Brown C.T."/>
            <person name="Hug L.A."/>
            <person name="Sharon I."/>
            <person name="Castelle C.J."/>
            <person name="Probst A.J."/>
            <person name="Thomas B.C."/>
            <person name="Singh A."/>
            <person name="Wilkins M.J."/>
            <person name="Karaoz U."/>
            <person name="Brodie E.L."/>
            <person name="Williams K.H."/>
            <person name="Hubbard S.S."/>
            <person name="Banfield J.F."/>
        </authorList>
    </citation>
    <scope>NUCLEOTIDE SEQUENCE [LARGE SCALE GENOMIC DNA]</scope>
</reference>
<evidence type="ECO:0000313" key="1">
    <source>
        <dbReference type="EMBL" id="OGZ41467.1"/>
    </source>
</evidence>
<evidence type="ECO:0000313" key="2">
    <source>
        <dbReference type="Proteomes" id="UP000177126"/>
    </source>
</evidence>
<gene>
    <name evidence="1" type="ORF">A3B04_03230</name>
</gene>
<organism evidence="1 2">
    <name type="scientific">Candidatus Portnoybacteria bacterium RIFCSPLOWO2_02_FULL_39_11</name>
    <dbReference type="NCBI Taxonomy" id="1802001"/>
    <lineage>
        <taxon>Bacteria</taxon>
        <taxon>Candidatus Portnoyibacteriota</taxon>
    </lineage>
</organism>
<sequence>MLRRLMKIGRIRLALIGGVFLNTANSRVDLFLVGDDISRKKLMTFLADMEAEVGKEIEYAAMETKEFDYRFHMFDRFVRDILEKPHEKLLNKLKFV</sequence>
<name>A0A1G2FUH1_9BACT</name>
<protein>
    <recommendedName>
        <fullName evidence="3">Polymerase nucleotidyl transferase domain-containing protein</fullName>
    </recommendedName>
</protein>
<accession>A0A1G2FUH1</accession>
<proteinExistence type="predicted"/>
<dbReference type="AlphaFoldDB" id="A0A1G2FUH1"/>
<comment type="caution">
    <text evidence="1">The sequence shown here is derived from an EMBL/GenBank/DDBJ whole genome shotgun (WGS) entry which is preliminary data.</text>
</comment>